<evidence type="ECO:0000256" key="15">
    <source>
        <dbReference type="SAM" id="Phobius"/>
    </source>
</evidence>
<organism evidence="18 19">
    <name type="scientific">Common moorhen coronavirus HKU21</name>
    <dbReference type="NCBI Taxonomy" id="1159902"/>
    <lineage>
        <taxon>Viruses</taxon>
        <taxon>Riboviria</taxon>
        <taxon>Orthornavirae</taxon>
        <taxon>Pisuviricota</taxon>
        <taxon>Pisoniviricetes</taxon>
        <taxon>Nidovirales</taxon>
        <taxon>Cornidovirineae</taxon>
        <taxon>Coronaviridae</taxon>
        <taxon>Orthocoronavirinae</taxon>
        <taxon>Deltacoronavirus</taxon>
        <taxon>Buldecovirus</taxon>
        <taxon>Deltacoronavirus gallinulae</taxon>
    </lineage>
</organism>
<dbReference type="Pfam" id="PF19214">
    <property type="entry name" value="CoV_S2_C"/>
    <property type="match status" value="1"/>
</dbReference>
<feature type="transmembrane region" description="Helical" evidence="15">
    <location>
        <begin position="1151"/>
        <end position="1173"/>
    </location>
</feature>
<evidence type="ECO:0000259" key="17">
    <source>
        <dbReference type="PROSITE" id="PS51924"/>
    </source>
</evidence>
<keyword evidence="8 15" id="KW-1133">Transmembrane helix</keyword>
<accession>H9BR35</accession>
<dbReference type="SMR" id="H9BR35"/>
<evidence type="ECO:0000256" key="12">
    <source>
        <dbReference type="ARBA" id="ARBA00023180"/>
    </source>
</evidence>
<dbReference type="InterPro" id="IPR043607">
    <property type="entry name" value="CoV_S1_C"/>
</dbReference>
<keyword evidence="9" id="KW-0843">Virulence</keyword>
<dbReference type="GO" id="GO:0055036">
    <property type="term" value="C:virion membrane"/>
    <property type="evidence" value="ECO:0007669"/>
    <property type="project" value="UniProtKB-SubCell"/>
</dbReference>
<evidence type="ECO:0000256" key="3">
    <source>
        <dbReference type="ARBA" id="ARBA00022729"/>
    </source>
</evidence>
<proteinExistence type="predicted"/>
<evidence type="ECO:0000256" key="6">
    <source>
        <dbReference type="ARBA" id="ARBA00022870"/>
    </source>
</evidence>
<dbReference type="InterPro" id="IPR044873">
    <property type="entry name" value="Spike_S2_CoV_HR1"/>
</dbReference>
<dbReference type="PROSITE" id="PS51924">
    <property type="entry name" value="COV_S2_HR2"/>
    <property type="match status" value="1"/>
</dbReference>
<dbReference type="EMBL" id="JQ065049">
    <property type="protein sequence ID" value="AFD29244.1"/>
    <property type="molecule type" value="Genomic_RNA"/>
</dbReference>
<keyword evidence="7" id="KW-0261">Viral envelope protein</keyword>
<keyword evidence="5" id="KW-0946">Virion</keyword>
<evidence type="ECO:0000256" key="8">
    <source>
        <dbReference type="ARBA" id="ARBA00022989"/>
    </source>
</evidence>
<evidence type="ECO:0000256" key="1">
    <source>
        <dbReference type="ARBA" id="ARBA00022581"/>
    </source>
</evidence>
<evidence type="ECO:0000256" key="11">
    <source>
        <dbReference type="ARBA" id="ARBA00023136"/>
    </source>
</evidence>
<dbReference type="InterPro" id="IPR002552">
    <property type="entry name" value="Spike_S2_CoV"/>
</dbReference>
<dbReference type="KEGG" id="vg:11945677"/>
<evidence type="ECO:0000256" key="13">
    <source>
        <dbReference type="ARBA" id="ARBA00023296"/>
    </source>
</evidence>
<dbReference type="PROSITE" id="PS51923">
    <property type="entry name" value="COV_S2_HR1"/>
    <property type="match status" value="1"/>
</dbReference>
<dbReference type="SUPFAM" id="SSF111474">
    <property type="entry name" value="Coronavirus S2 glycoprotein"/>
    <property type="match status" value="2"/>
</dbReference>
<keyword evidence="2 15" id="KW-0812">Transmembrane</keyword>
<dbReference type="GO" id="GO:0075509">
    <property type="term" value="P:endocytosis involved in viral entry into host cell"/>
    <property type="evidence" value="ECO:0007669"/>
    <property type="project" value="InterPro"/>
</dbReference>
<name>H9BR35_9NIDO</name>
<keyword evidence="19" id="KW-1185">Reference proteome</keyword>
<keyword evidence="3" id="KW-0732">Signal</keyword>
<keyword evidence="1" id="KW-0945">Host-virus interaction</keyword>
<feature type="domain" description="Coronavirus spike (S) glycoprotein S2 subunit heptad repeat 1 (HR1) region profile" evidence="16">
    <location>
        <begin position="802"/>
        <end position="921"/>
    </location>
</feature>
<evidence type="ECO:0000313" key="18">
    <source>
        <dbReference type="EMBL" id="AFD29244.1"/>
    </source>
</evidence>
<dbReference type="GO" id="GO:0046813">
    <property type="term" value="P:receptor-mediated virion attachment to host cell"/>
    <property type="evidence" value="ECO:0007669"/>
    <property type="project" value="InterPro"/>
</dbReference>
<evidence type="ECO:0000256" key="4">
    <source>
        <dbReference type="ARBA" id="ARBA00022804"/>
    </source>
</evidence>
<evidence type="ECO:0000259" key="16">
    <source>
        <dbReference type="PROSITE" id="PS51923"/>
    </source>
</evidence>
<dbReference type="GO" id="GO:0019031">
    <property type="term" value="C:viral envelope"/>
    <property type="evidence" value="ECO:0007669"/>
    <property type="project" value="UniProtKB-KW"/>
</dbReference>
<protein>
    <submittedName>
        <fullName evidence="18">Spike glycoprotein</fullName>
    </submittedName>
</protein>
<reference evidence="18 19" key="1">
    <citation type="journal article" date="2012" name="J. Virol.">
        <title>Discovery of seven novel Mammalian and avian coronaviruses in the genus deltacoronavirus supports bat coronaviruses as the gene source of alphacoronavirus and betacoronavirus and avian coronaviruses as the gene source of gammacoronavirus and deltacoronavirus.</title>
        <authorList>
            <person name="Woo P.C."/>
            <person name="Lau S.K."/>
            <person name="Lam C.S."/>
            <person name="Lau C.C."/>
            <person name="Tsang A.K."/>
            <person name="Lau J.H."/>
            <person name="Bai R."/>
            <person name="Teng J.L."/>
            <person name="Tsang C.C."/>
            <person name="Wang M."/>
            <person name="Zheng B.J."/>
            <person name="Chan K.H."/>
            <person name="Yuen K.Y."/>
        </authorList>
    </citation>
    <scope>NUCLEOTIDE SEQUENCE [LARGE SCALE GENOMIC DNA]</scope>
    <source>
        <strain evidence="18">HKU21-8295</strain>
    </source>
</reference>
<dbReference type="Pfam" id="PF19209">
    <property type="entry name" value="CoV_S1_C"/>
    <property type="match status" value="1"/>
</dbReference>
<keyword evidence="10 14" id="KW-0175">Coiled coil</keyword>
<keyword evidence="6" id="KW-1043">Host membrane</keyword>
<keyword evidence="12" id="KW-0325">Glycoprotein</keyword>
<dbReference type="InterPro" id="IPR002551">
    <property type="entry name" value="Spike_S1_CoV"/>
</dbReference>
<gene>
    <name evidence="18" type="primary">S</name>
</gene>
<dbReference type="InterPro" id="IPR044874">
    <property type="entry name" value="Spike_S2_CoV_HR2"/>
</dbReference>
<evidence type="ECO:0000256" key="2">
    <source>
        <dbReference type="ARBA" id="ARBA00022692"/>
    </source>
</evidence>
<feature type="domain" description="Coronavirus spike (S) glycoprotein S2 subunit heptad repeat 2 (HR2) region profile" evidence="17">
    <location>
        <begin position="1066"/>
        <end position="1162"/>
    </location>
</feature>
<dbReference type="InterPro" id="IPR043614">
    <property type="entry name" value="Spike_S2_CoV_C"/>
</dbReference>
<evidence type="ECO:0000256" key="10">
    <source>
        <dbReference type="ARBA" id="ARBA00023054"/>
    </source>
</evidence>
<dbReference type="Gene3D" id="2.60.40.3130">
    <property type="match status" value="1"/>
</dbReference>
<sequence>MQRFVLTILFVNCVYASFADTILDTLTFPGFSSKVFKRPKRLARVARQMQELTDQIILDNNLTRNFHVTNQGNIYGGSYLLSYITNNSYPIFGVYRSYQPLLVRCVFSFSMNGNITGNGKDWVYTFNPSTTNGNCNSPLQNKYNGTVDAIRFVTNFSAFSSEITSFIFRGEHEVSFSCSNTSNVTAHEHLLIVNATTFKSNSNILYCYFTSNFNGTLSSFYVGPFPPNIADVTIFRSGNIYVNGYYLGYIGMSIHNFSTHHVGLTYMSSLRGIFTDQVDVLVNISNSVITNIVYCNHSLVNQIKCQRHLFDLPDGFYSYSSVSDVSVPETVILLPKEVTYSRVKLTAFAEGNIFDGVSLSSLILSENKTNSNTTFNDTICVDTTYFNFYLKFACGGGSFRCSLSCRSAGCPFDLQGLNNYLSFDHICFSLLNNGGCPIQLLAYWGSSFSRVLATIYVSYSPGTRITGSKDYRSGFIDQSIVTYNECTNYNIYGITGQGVITQSDLSLPFGLYYTSYNGDLVAFKNLTNSVIYTVMPCHLSRQIVVYNNTYIGTIASQNHSSKFGFESLISTPTFYYYSNNTNCSNPVLTYGELGICSDGGIKQVLLETDAPPSITPMFVGNISVPTNFTLSVQNEYFQIQSEQVVIDCGKYVCNGNYRCLQLLSQYTSACSNIESTLHGAIQLDSVEVSNLITTSKSGFNLANISNFQSDFNFTMLLADQPRTFSAIEDLLFNKVVTNGLGTVDQDYKKCSKGLAVADLACAQYYNGIMVLPGVVDAQKLAMYTASLTGGMVFGGVTAAAAVPFSTAVQARLNYVALQTNVLQENQKILAESFNSAISNISLALTGITNAIEQTSESIVTMANAINKIQTVVNEQGEALSHLTIQLSNNFQAISSSIQDIYNRLSIVEADQQVDRLITGRLAALNAYVTQLINQLSVIRQSRELANQKINECVKSQSQRYGFCGNGTHLFSITTAAPNGIMFMHAVLVPTAYQEVEAIAGICVNGTKAFTLREPMLALYKYGGEYRITSRRMYEPRLPTMSDFIPIQSCIVQYINVTQEDLPSIIPDYVDVNSTVDSIINSIPNVTYPDLDISIYNQTILNLTQEITDLQGKANNLSEIAKELQQYIDNLNNTLVDLEWLNRVETYIKWPWYIWLLIFLSLATFVCIVVTIFLCTGCCGGCFGCFGGCCGLFRKHKFYEEDTKQTPVFFKVKEW</sequence>
<evidence type="ECO:0000313" key="19">
    <source>
        <dbReference type="Proteomes" id="UP000144236"/>
    </source>
</evidence>
<feature type="coiled-coil region" evidence="14">
    <location>
        <begin position="1099"/>
        <end position="1140"/>
    </location>
</feature>
<keyword evidence="13" id="KW-1160">Virus entry into host cell</keyword>
<dbReference type="Gene3D" id="1.20.5.300">
    <property type="match status" value="2"/>
</dbReference>
<evidence type="ECO:0000256" key="14">
    <source>
        <dbReference type="SAM" id="Coils"/>
    </source>
</evidence>
<dbReference type="Proteomes" id="UP000144236">
    <property type="component" value="Segment"/>
</dbReference>
<dbReference type="GO" id="GO:0019064">
    <property type="term" value="P:fusion of virus membrane with host plasma membrane"/>
    <property type="evidence" value="ECO:0007669"/>
    <property type="project" value="InterPro"/>
</dbReference>
<evidence type="ECO:0000256" key="7">
    <source>
        <dbReference type="ARBA" id="ARBA00022879"/>
    </source>
</evidence>
<dbReference type="Pfam" id="PF01601">
    <property type="entry name" value="CoV_S2"/>
    <property type="match status" value="1"/>
</dbReference>
<evidence type="ECO:0000256" key="5">
    <source>
        <dbReference type="ARBA" id="ARBA00022844"/>
    </source>
</evidence>
<dbReference type="InterPro" id="IPR043473">
    <property type="entry name" value="S2_sf_CoV"/>
</dbReference>
<dbReference type="GeneID" id="11945677"/>
<dbReference type="GO" id="GO:0016020">
    <property type="term" value="C:membrane"/>
    <property type="evidence" value="ECO:0007669"/>
    <property type="project" value="InterPro"/>
</dbReference>
<keyword evidence="4" id="KW-1161">Viral attachment to host cell</keyword>
<dbReference type="CDD" id="cd22373">
    <property type="entry name" value="delta-PDCoV-like_Spike_SD1-2_S1-S2_S2"/>
    <property type="match status" value="1"/>
</dbReference>
<dbReference type="GO" id="GO:0044173">
    <property type="term" value="C:host cell endoplasmic reticulum-Golgi intermediate compartment membrane"/>
    <property type="evidence" value="ECO:0007669"/>
    <property type="project" value="UniProtKB-SubCell"/>
</dbReference>
<keyword evidence="11 15" id="KW-0472">Membrane</keyword>
<evidence type="ECO:0000256" key="9">
    <source>
        <dbReference type="ARBA" id="ARBA00023026"/>
    </source>
</evidence>
<dbReference type="Pfam" id="PF01600">
    <property type="entry name" value="CoV_S1"/>
    <property type="match status" value="1"/>
</dbReference>
<dbReference type="RefSeq" id="YP_005352881.1">
    <property type="nucleotide sequence ID" value="NC_016996.1"/>
</dbReference>
<dbReference type="GO" id="GO:0039654">
    <property type="term" value="P:fusion of virus membrane with host endosome membrane"/>
    <property type="evidence" value="ECO:0007669"/>
    <property type="project" value="InterPro"/>
</dbReference>